<protein>
    <submittedName>
        <fullName evidence="1">Uncharacterized protein</fullName>
    </submittedName>
</protein>
<name>A0A067EV43_CITSI</name>
<keyword evidence="2" id="KW-1185">Reference proteome</keyword>
<dbReference type="Proteomes" id="UP000027120">
    <property type="component" value="Unassembled WGS sequence"/>
</dbReference>
<dbReference type="AlphaFoldDB" id="A0A067EV43"/>
<organism evidence="1 2">
    <name type="scientific">Citrus sinensis</name>
    <name type="common">Sweet orange</name>
    <name type="synonym">Citrus aurantium var. sinensis</name>
    <dbReference type="NCBI Taxonomy" id="2711"/>
    <lineage>
        <taxon>Eukaryota</taxon>
        <taxon>Viridiplantae</taxon>
        <taxon>Streptophyta</taxon>
        <taxon>Embryophyta</taxon>
        <taxon>Tracheophyta</taxon>
        <taxon>Spermatophyta</taxon>
        <taxon>Magnoliopsida</taxon>
        <taxon>eudicotyledons</taxon>
        <taxon>Gunneridae</taxon>
        <taxon>Pentapetalae</taxon>
        <taxon>rosids</taxon>
        <taxon>malvids</taxon>
        <taxon>Sapindales</taxon>
        <taxon>Rutaceae</taxon>
        <taxon>Aurantioideae</taxon>
        <taxon>Citrus</taxon>
    </lineage>
</organism>
<evidence type="ECO:0000313" key="1">
    <source>
        <dbReference type="EMBL" id="KDO57745.1"/>
    </source>
</evidence>
<proteinExistence type="predicted"/>
<sequence>MQVYCITMGGLTISFILDDFCLDKFGMEMNAKFRMPLQQHDWLRLHSLFSMQGLSTYLPVCDSTYTLKVPKLLRELIQLKFYKRIVLLIMQSMLI</sequence>
<gene>
    <name evidence="1" type="ORF">CISIN_1g034403mg</name>
</gene>
<reference evidence="1 2" key="1">
    <citation type="submission" date="2014-04" db="EMBL/GenBank/DDBJ databases">
        <authorList>
            <consortium name="International Citrus Genome Consortium"/>
            <person name="Gmitter F."/>
            <person name="Chen C."/>
            <person name="Farmerie W."/>
            <person name="Harkins T."/>
            <person name="Desany B."/>
            <person name="Mohiuddin M."/>
            <person name="Kodira C."/>
            <person name="Borodovsky M."/>
            <person name="Lomsadze A."/>
            <person name="Burns P."/>
            <person name="Jenkins J."/>
            <person name="Prochnik S."/>
            <person name="Shu S."/>
            <person name="Chapman J."/>
            <person name="Pitluck S."/>
            <person name="Schmutz J."/>
            <person name="Rokhsar D."/>
        </authorList>
    </citation>
    <scope>NUCLEOTIDE SEQUENCE</scope>
</reference>
<dbReference type="EMBL" id="KK784958">
    <property type="protein sequence ID" value="KDO57745.1"/>
    <property type="molecule type" value="Genomic_DNA"/>
</dbReference>
<evidence type="ECO:0000313" key="2">
    <source>
        <dbReference type="Proteomes" id="UP000027120"/>
    </source>
</evidence>
<accession>A0A067EV43</accession>